<dbReference type="InterPro" id="IPR047057">
    <property type="entry name" value="MerR_fam"/>
</dbReference>
<dbReference type="Gene3D" id="1.10.1660.10">
    <property type="match status" value="1"/>
</dbReference>
<keyword evidence="1" id="KW-0805">Transcription regulation</keyword>
<keyword evidence="2" id="KW-0238">DNA-binding</keyword>
<evidence type="ECO:0000259" key="4">
    <source>
        <dbReference type="PROSITE" id="PS50937"/>
    </source>
</evidence>
<keyword evidence="3" id="KW-0804">Transcription</keyword>
<proteinExistence type="predicted"/>
<dbReference type="SUPFAM" id="SSF46955">
    <property type="entry name" value="Putative DNA-binding domain"/>
    <property type="match status" value="1"/>
</dbReference>
<feature type="domain" description="HTH merR-type" evidence="4">
    <location>
        <begin position="1"/>
        <end position="71"/>
    </location>
</feature>
<dbReference type="GO" id="GO:0003677">
    <property type="term" value="F:DNA binding"/>
    <property type="evidence" value="ECO:0007669"/>
    <property type="project" value="UniProtKB-KW"/>
</dbReference>
<evidence type="ECO:0000313" key="6">
    <source>
        <dbReference type="Proteomes" id="UP000050833"/>
    </source>
</evidence>
<accession>A0AAW3JVJ8</accession>
<protein>
    <recommendedName>
        <fullName evidence="4">HTH merR-type domain-containing protein</fullName>
    </recommendedName>
</protein>
<dbReference type="PANTHER" id="PTHR30204">
    <property type="entry name" value="REDOX-CYCLING DRUG-SENSING TRANSCRIPTIONAL ACTIVATOR SOXR"/>
    <property type="match status" value="1"/>
</dbReference>
<reference evidence="5 6" key="1">
    <citation type="submission" date="2015-10" db="EMBL/GenBank/DDBJ databases">
        <title>Butyribacter intestini gen. nov., sp. nov., a butyric acid-producing bacterium of the family Lachnospiraceae isolated from the human faeces.</title>
        <authorList>
            <person name="Zou Y."/>
            <person name="Xue W."/>
            <person name="Luo G."/>
            <person name="Lv M."/>
        </authorList>
    </citation>
    <scope>NUCLEOTIDE SEQUENCE [LARGE SCALE GENOMIC DNA]</scope>
    <source>
        <strain evidence="5 6">TF01-11</strain>
    </source>
</reference>
<dbReference type="GO" id="GO:0003700">
    <property type="term" value="F:DNA-binding transcription factor activity"/>
    <property type="evidence" value="ECO:0007669"/>
    <property type="project" value="InterPro"/>
</dbReference>
<dbReference type="Pfam" id="PF13411">
    <property type="entry name" value="MerR_1"/>
    <property type="match status" value="1"/>
</dbReference>
<comment type="caution">
    <text evidence="5">The sequence shown here is derived from an EMBL/GenBank/DDBJ whole genome shotgun (WGS) entry which is preliminary data.</text>
</comment>
<gene>
    <name evidence="5" type="ORF">APZ18_00825</name>
</gene>
<dbReference type="PANTHER" id="PTHR30204:SF94">
    <property type="entry name" value="HEAVY METAL-DEPENDENT TRANSCRIPTIONAL REGULATOR HI_0293-RELATED"/>
    <property type="match status" value="1"/>
</dbReference>
<dbReference type="InterPro" id="IPR009061">
    <property type="entry name" value="DNA-bd_dom_put_sf"/>
</dbReference>
<dbReference type="AlphaFoldDB" id="A0AAW3JVJ8"/>
<keyword evidence="6" id="KW-1185">Reference proteome</keyword>
<dbReference type="SMART" id="SM00422">
    <property type="entry name" value="HTH_MERR"/>
    <property type="match status" value="1"/>
</dbReference>
<name>A0AAW3JVJ8_9FIRM</name>
<organism evidence="5 6">
    <name type="scientific">Butyribacter intestini</name>
    <dbReference type="NCBI Taxonomy" id="1703332"/>
    <lineage>
        <taxon>Bacteria</taxon>
        <taxon>Bacillati</taxon>
        <taxon>Bacillota</taxon>
        <taxon>Clostridia</taxon>
        <taxon>Lachnospirales</taxon>
        <taxon>Lachnospiraceae</taxon>
        <taxon>Butyribacter</taxon>
    </lineage>
</organism>
<evidence type="ECO:0000256" key="1">
    <source>
        <dbReference type="ARBA" id="ARBA00023015"/>
    </source>
</evidence>
<dbReference type="EMBL" id="LLKB01000001">
    <property type="protein sequence ID" value="KQC85781.1"/>
    <property type="molecule type" value="Genomic_DNA"/>
</dbReference>
<evidence type="ECO:0000313" key="5">
    <source>
        <dbReference type="EMBL" id="KQC85781.1"/>
    </source>
</evidence>
<evidence type="ECO:0000256" key="2">
    <source>
        <dbReference type="ARBA" id="ARBA00023125"/>
    </source>
</evidence>
<dbReference type="Proteomes" id="UP000050833">
    <property type="component" value="Unassembled WGS sequence"/>
</dbReference>
<dbReference type="PROSITE" id="PS50937">
    <property type="entry name" value="HTH_MERR_2"/>
    <property type="match status" value="1"/>
</dbReference>
<dbReference type="RefSeq" id="WP_055940661.1">
    <property type="nucleotide sequence ID" value="NZ_DBGBRS010000117.1"/>
</dbReference>
<sequence>MKIKELSNLLNVSQKTIRYYEDCGFIMPLTQNKSGRIFRDYDEAAITQLKTIIGLRKLRFSIDEIKALFAEPEKLAEICNTHRNNLEREIGVMTQICKLLDDVDFSHINEAKDLTEQVEMLRRETILDDYFSDYDLSTFDEPFTDYDLRKQKTDEHKEYSKLVASSYYFAHPKVKSNLQGGAIGIPR</sequence>
<evidence type="ECO:0000256" key="3">
    <source>
        <dbReference type="ARBA" id="ARBA00023163"/>
    </source>
</evidence>
<dbReference type="InterPro" id="IPR000551">
    <property type="entry name" value="MerR-type_HTH_dom"/>
</dbReference>